<name>A0A2D1KR16_9LACO</name>
<sequence length="502" mass="55689">MSLISLTLAQPLKNLLLAAELGLNRNHPLAGWNLLLILYRDSPNSGVPSTLDFLARKYNNDYLDIDNDEAPISDEVLRKVLNVLTEQAGLVEANTRKVRRHTESGKSLIQQTAIYRITSSGIEYLRMMQKVVDAESTVTANTLRINEFCDLVRKLARQPNSAATTQLYNDFANMLAAYEDVMKGMHKLDEDLDELANDLAFNHGGAAAEQLQAMLKQKAVPAYRQLLQQASYIKGLANLRDFAAQVARSQQGSDDLDTANAVGDQAGLLQRFNRTKAYVQRQLKQMALSFTASSQAIDSSLDSIYLLFQTILNAIKLLSQEFEHVRRQTLDIKALTGELDELLQHYSTLKVPDAVPRHAPFDRIDVENMADLLEATTIGPVTYVAQEKVTPVLTAADNPAMAAVTAVTNEGPAALAEFQQLVLRAPQHAVIDHDLELTTLLARDEIVRLFSATGYTHYASFAPFGRAVQRVAALPKSGPIRIHCRGEQYSVFLPHGFEVWFT</sequence>
<protein>
    <submittedName>
        <fullName evidence="1">Uncharacterized protein</fullName>
    </submittedName>
</protein>
<proteinExistence type="predicted"/>
<organism evidence="1 2">
    <name type="scientific">Loigolactobacillus coryniformis subsp. torquens DSM 20004 = KCTC 3535</name>
    <dbReference type="NCBI Taxonomy" id="1423822"/>
    <lineage>
        <taxon>Bacteria</taxon>
        <taxon>Bacillati</taxon>
        <taxon>Bacillota</taxon>
        <taxon>Bacilli</taxon>
        <taxon>Lactobacillales</taxon>
        <taxon>Lactobacillaceae</taxon>
        <taxon>Loigolactobacillus</taxon>
    </lineage>
</organism>
<reference evidence="1 2" key="1">
    <citation type="submission" date="2016-10" db="EMBL/GenBank/DDBJ databases">
        <title>The whole genome sequencing and assembly of L. cotyniformis subsp. torquens DSM 20004 strain.</title>
        <authorList>
            <person name="Park M.-K."/>
            <person name="Lee Y.-J."/>
            <person name="Yi H."/>
            <person name="Bahn Y.-S."/>
            <person name="Kim J.F."/>
            <person name="Lee D.-W."/>
        </authorList>
    </citation>
    <scope>NUCLEOTIDE SEQUENCE [LARGE SCALE GENOMIC DNA]</scope>
    <source>
        <strain evidence="1 2">DSM 20004</strain>
    </source>
</reference>
<dbReference type="OrthoDB" id="2319229at2"/>
<accession>A0A2D1KR16</accession>
<dbReference type="AlphaFoldDB" id="A0A2D1KR16"/>
<dbReference type="RefSeq" id="WP_010012540.1">
    <property type="nucleotide sequence ID" value="NZ_AEOS01000042.1"/>
</dbReference>
<dbReference type="EMBL" id="CP017697">
    <property type="protein sequence ID" value="ATO44570.1"/>
    <property type="molecule type" value="Genomic_DNA"/>
</dbReference>
<evidence type="ECO:0000313" key="1">
    <source>
        <dbReference type="EMBL" id="ATO44570.1"/>
    </source>
</evidence>
<keyword evidence="2" id="KW-1185">Reference proteome</keyword>
<dbReference type="Proteomes" id="UP000223559">
    <property type="component" value="Chromosome"/>
</dbReference>
<evidence type="ECO:0000313" key="2">
    <source>
        <dbReference type="Proteomes" id="UP000223559"/>
    </source>
</evidence>
<gene>
    <name evidence="1" type="ORF">LC20004_11950</name>
</gene>
<dbReference type="KEGG" id="lcy:LC20004_11950"/>